<keyword evidence="3" id="KW-0964">Secreted</keyword>
<dbReference type="SUPFAM" id="SSF51182">
    <property type="entry name" value="RmlC-like cupins"/>
    <property type="match status" value="1"/>
</dbReference>
<keyword evidence="6" id="KW-0732">Signal</keyword>
<evidence type="ECO:0000256" key="3">
    <source>
        <dbReference type="ARBA" id="ARBA00022525"/>
    </source>
</evidence>
<proteinExistence type="inferred from homology"/>
<dbReference type="InterPro" id="IPR011051">
    <property type="entry name" value="RmlC_Cupin_sf"/>
</dbReference>
<dbReference type="PROSITE" id="PS00725">
    <property type="entry name" value="GERMIN"/>
    <property type="match status" value="1"/>
</dbReference>
<evidence type="ECO:0000256" key="6">
    <source>
        <dbReference type="SAM" id="SignalP"/>
    </source>
</evidence>
<evidence type="ECO:0000256" key="2">
    <source>
        <dbReference type="ARBA" id="ARBA00007456"/>
    </source>
</evidence>
<accession>A0A8H6VIH6</accession>
<evidence type="ECO:0000256" key="4">
    <source>
        <dbReference type="ARBA" id="ARBA00022723"/>
    </source>
</evidence>
<dbReference type="OrthoDB" id="1921208at2759"/>
<evidence type="ECO:0000256" key="5">
    <source>
        <dbReference type="ARBA" id="ARBA00023211"/>
    </source>
</evidence>
<dbReference type="EMBL" id="JABCIY010000193">
    <property type="protein sequence ID" value="KAF7189269.1"/>
    <property type="molecule type" value="Genomic_DNA"/>
</dbReference>
<comment type="subcellular location">
    <subcellularLocation>
        <location evidence="1">Secreted</location>
    </subcellularLocation>
</comment>
<evidence type="ECO:0000256" key="1">
    <source>
        <dbReference type="ARBA" id="ARBA00004613"/>
    </source>
</evidence>
<dbReference type="Gene3D" id="2.60.120.10">
    <property type="entry name" value="Jelly Rolls"/>
    <property type="match status" value="1"/>
</dbReference>
<sequence>MKMLWAAIAHGALLASASPTKRAQSSDEDQSLIAKLKTDGTKLDQYHDILDGRNVTQATVFDFNTGYQVPGAEGGETSRAYVDNFPMLLDTGISFSISALGPCGIFFPHVHPRANELFVVIEGEVGFGAMFETAINPADTAKPIGTVNGTLSKFQGTLFPQGSIHWQINDSDKCEQATIVAAFGSDDPGVTAVLQQVADGDNLKAGMQEADVGDIEQYYPFLPPALVDASKKCLTRCKK</sequence>
<dbReference type="CDD" id="cd02241">
    <property type="entry name" value="cupin_OxOx"/>
    <property type="match status" value="1"/>
</dbReference>
<name>A0A8H6VIH6_9PEZI</name>
<dbReference type="InterPro" id="IPR014710">
    <property type="entry name" value="RmlC-like_jellyroll"/>
</dbReference>
<organism evidence="8 9">
    <name type="scientific">Pseudocercospora fuligena</name>
    <dbReference type="NCBI Taxonomy" id="685502"/>
    <lineage>
        <taxon>Eukaryota</taxon>
        <taxon>Fungi</taxon>
        <taxon>Dikarya</taxon>
        <taxon>Ascomycota</taxon>
        <taxon>Pezizomycotina</taxon>
        <taxon>Dothideomycetes</taxon>
        <taxon>Dothideomycetidae</taxon>
        <taxon>Mycosphaerellales</taxon>
        <taxon>Mycosphaerellaceae</taxon>
        <taxon>Pseudocercospora</taxon>
    </lineage>
</organism>
<keyword evidence="5" id="KW-0464">Manganese</keyword>
<feature type="signal peptide" evidence="6">
    <location>
        <begin position="1"/>
        <end position="17"/>
    </location>
</feature>
<dbReference type="Proteomes" id="UP000660729">
    <property type="component" value="Unassembled WGS sequence"/>
</dbReference>
<evidence type="ECO:0000259" key="7">
    <source>
        <dbReference type="SMART" id="SM00835"/>
    </source>
</evidence>
<dbReference type="PANTHER" id="PTHR31238">
    <property type="entry name" value="GERMIN-LIKE PROTEIN SUBFAMILY 3 MEMBER 3"/>
    <property type="match status" value="1"/>
</dbReference>
<evidence type="ECO:0000313" key="9">
    <source>
        <dbReference type="Proteomes" id="UP000660729"/>
    </source>
</evidence>
<reference evidence="8" key="1">
    <citation type="submission" date="2020-04" db="EMBL/GenBank/DDBJ databases">
        <title>Draft genome resource of the tomato pathogen Pseudocercospora fuligena.</title>
        <authorList>
            <person name="Zaccaron A."/>
        </authorList>
    </citation>
    <scope>NUCLEOTIDE SEQUENCE</scope>
    <source>
        <strain evidence="8">PF001</strain>
    </source>
</reference>
<feature type="chain" id="PRO_5034592489" evidence="6">
    <location>
        <begin position="18"/>
        <end position="239"/>
    </location>
</feature>
<dbReference type="Pfam" id="PF00190">
    <property type="entry name" value="Cupin_1"/>
    <property type="match status" value="1"/>
</dbReference>
<protein>
    <submittedName>
        <fullName evidence="8">Spherulin-1B</fullName>
    </submittedName>
</protein>
<feature type="domain" description="Cupin type-1" evidence="7">
    <location>
        <begin position="61"/>
        <end position="216"/>
    </location>
</feature>
<dbReference type="InterPro" id="IPR019780">
    <property type="entry name" value="Germin_Mn-BS"/>
</dbReference>
<comment type="similarity">
    <text evidence="2">Belongs to the germin family.</text>
</comment>
<keyword evidence="9" id="KW-1185">Reference proteome</keyword>
<dbReference type="SMART" id="SM00835">
    <property type="entry name" value="Cupin_1"/>
    <property type="match status" value="1"/>
</dbReference>
<keyword evidence="4" id="KW-0479">Metal-binding</keyword>
<dbReference type="GO" id="GO:0030145">
    <property type="term" value="F:manganese ion binding"/>
    <property type="evidence" value="ECO:0007669"/>
    <property type="project" value="InterPro"/>
</dbReference>
<dbReference type="GO" id="GO:0005576">
    <property type="term" value="C:extracellular region"/>
    <property type="evidence" value="ECO:0007669"/>
    <property type="project" value="UniProtKB-SubCell"/>
</dbReference>
<evidence type="ECO:0000313" key="8">
    <source>
        <dbReference type="EMBL" id="KAF7189269.1"/>
    </source>
</evidence>
<gene>
    <name evidence="8" type="ORF">HII31_09422</name>
</gene>
<dbReference type="InterPro" id="IPR001929">
    <property type="entry name" value="Germin"/>
</dbReference>
<comment type="caution">
    <text evidence="8">The sequence shown here is derived from an EMBL/GenBank/DDBJ whole genome shotgun (WGS) entry which is preliminary data.</text>
</comment>
<dbReference type="InterPro" id="IPR006045">
    <property type="entry name" value="Cupin_1"/>
</dbReference>
<dbReference type="AlphaFoldDB" id="A0A8H6VIH6"/>